<dbReference type="Pfam" id="PF12631">
    <property type="entry name" value="MnmE_helical"/>
    <property type="match status" value="1"/>
</dbReference>
<comment type="subcellular location">
    <subcellularLocation>
        <location evidence="6">Cytoplasm</location>
    </subcellularLocation>
</comment>
<keyword evidence="6" id="KW-0963">Cytoplasm</keyword>
<accession>A0ABZ2AGR1</accession>
<evidence type="ECO:0000256" key="3">
    <source>
        <dbReference type="ARBA" id="ARBA00022741"/>
    </source>
</evidence>
<gene>
    <name evidence="6 9" type="primary">mnmE</name>
    <name evidence="6" type="synonym">trmE</name>
    <name evidence="9" type="ORF">V2E26_02700</name>
</gene>
<keyword evidence="10" id="KW-1185">Reference proteome</keyword>
<dbReference type="Pfam" id="PF10396">
    <property type="entry name" value="TrmE_N"/>
    <property type="match status" value="1"/>
</dbReference>
<dbReference type="HAMAP" id="MF_00379">
    <property type="entry name" value="GTPase_MnmE"/>
    <property type="match status" value="1"/>
</dbReference>
<feature type="binding site" evidence="6">
    <location>
        <position position="254"/>
    </location>
    <ligand>
        <name>K(+)</name>
        <dbReference type="ChEBI" id="CHEBI:29103"/>
    </ligand>
</feature>
<dbReference type="InterPro" id="IPR006073">
    <property type="entry name" value="GTP-bd"/>
</dbReference>
<feature type="binding site" evidence="6">
    <location>
        <position position="251"/>
    </location>
    <ligand>
        <name>K(+)</name>
        <dbReference type="ChEBI" id="CHEBI:29103"/>
    </ligand>
</feature>
<organism evidence="9 10">
    <name type="scientific">Metamycoplasma gateae</name>
    <dbReference type="NCBI Taxonomy" id="35769"/>
    <lineage>
        <taxon>Bacteria</taxon>
        <taxon>Bacillati</taxon>
        <taxon>Mycoplasmatota</taxon>
        <taxon>Mycoplasmoidales</taxon>
        <taxon>Metamycoplasmataceae</taxon>
        <taxon>Metamycoplasma</taxon>
    </lineage>
</organism>
<dbReference type="SUPFAM" id="SSF103025">
    <property type="entry name" value="Folate-binding domain"/>
    <property type="match status" value="1"/>
</dbReference>
<dbReference type="InterPro" id="IPR027368">
    <property type="entry name" value="MnmE_dom2"/>
</dbReference>
<dbReference type="PANTHER" id="PTHR42714:SF2">
    <property type="entry name" value="TRNA MODIFICATION GTPASE GTPBP3, MITOCHONDRIAL"/>
    <property type="match status" value="1"/>
</dbReference>
<dbReference type="NCBIfam" id="TIGR00450">
    <property type="entry name" value="mnmE_trmE_thdF"/>
    <property type="match status" value="1"/>
</dbReference>
<dbReference type="EC" id="3.6.-.-" evidence="6"/>
<dbReference type="InterPro" id="IPR027266">
    <property type="entry name" value="TrmE/GcvT-like"/>
</dbReference>
<evidence type="ECO:0000313" key="10">
    <source>
        <dbReference type="Proteomes" id="UP001431935"/>
    </source>
</evidence>
<feature type="binding site" evidence="6">
    <location>
        <position position="249"/>
    </location>
    <ligand>
        <name>K(+)</name>
        <dbReference type="ChEBI" id="CHEBI:29103"/>
    </ligand>
</feature>
<keyword evidence="3 6" id="KW-0547">Nucleotide-binding</keyword>
<feature type="domain" description="TrmE-type G" evidence="8">
    <location>
        <begin position="220"/>
        <end position="372"/>
    </location>
</feature>
<keyword evidence="2 6" id="KW-0819">tRNA processing</keyword>
<comment type="similarity">
    <text evidence="1 6 7">Belongs to the TRAFAC class TrmE-Era-EngA-EngB-Septin-like GTPase superfamily. TrmE GTPase family.</text>
</comment>
<keyword evidence="6" id="KW-0378">Hydrolase</keyword>
<protein>
    <recommendedName>
        <fullName evidence="6">tRNA modification GTPase MnmE</fullName>
        <ecNumber evidence="6">3.6.-.-</ecNumber>
    </recommendedName>
</protein>
<comment type="cofactor">
    <cofactor evidence="6">
        <name>K(+)</name>
        <dbReference type="ChEBI" id="CHEBI:29103"/>
    </cofactor>
    <text evidence="6">Binds 1 potassium ion per subunit.</text>
</comment>
<keyword evidence="6" id="KW-0479">Metal-binding</keyword>
<evidence type="ECO:0000259" key="8">
    <source>
        <dbReference type="PROSITE" id="PS51709"/>
    </source>
</evidence>
<dbReference type="Proteomes" id="UP001431935">
    <property type="component" value="Chromosome"/>
</dbReference>
<comment type="function">
    <text evidence="6">Exhibits a very high intrinsic GTPase hydrolysis rate. Involved in the addition of a carboxymethylaminomethyl (cmnm) group at the wobble position (U34) of certain tRNAs, forming tRNA-cmnm(5)s(2)U34.</text>
</comment>
<feature type="binding site" evidence="6">
    <location>
        <begin position="249"/>
        <end position="255"/>
    </location>
    <ligand>
        <name>GTP</name>
        <dbReference type="ChEBI" id="CHEBI:37565"/>
    </ligand>
</feature>
<evidence type="ECO:0000256" key="6">
    <source>
        <dbReference type="HAMAP-Rule" id="MF_00379"/>
    </source>
</evidence>
<dbReference type="InterPro" id="IPR005225">
    <property type="entry name" value="Small_GTP-bd"/>
</dbReference>
<keyword evidence="5 6" id="KW-0342">GTP-binding</keyword>
<feature type="binding site" evidence="6">
    <location>
        <position position="230"/>
    </location>
    <ligand>
        <name>K(+)</name>
        <dbReference type="ChEBI" id="CHEBI:29103"/>
    </ligand>
</feature>
<feature type="binding site" evidence="6">
    <location>
        <position position="25"/>
    </location>
    <ligand>
        <name>(6S)-5-formyl-5,6,7,8-tetrahydrofolate</name>
        <dbReference type="ChEBI" id="CHEBI:57457"/>
    </ligand>
</feature>
<feature type="binding site" evidence="6">
    <location>
        <position position="123"/>
    </location>
    <ligand>
        <name>(6S)-5-formyl-5,6,7,8-tetrahydrofolate</name>
        <dbReference type="ChEBI" id="CHEBI:57457"/>
    </ligand>
</feature>
<dbReference type="Gene3D" id="3.40.50.300">
    <property type="entry name" value="P-loop containing nucleotide triphosphate hydrolases"/>
    <property type="match status" value="1"/>
</dbReference>
<dbReference type="Pfam" id="PF01926">
    <property type="entry name" value="MMR_HSR1"/>
    <property type="match status" value="1"/>
</dbReference>
<evidence type="ECO:0000256" key="1">
    <source>
        <dbReference type="ARBA" id="ARBA00011043"/>
    </source>
</evidence>
<dbReference type="NCBIfam" id="TIGR00231">
    <property type="entry name" value="small_GTP"/>
    <property type="match status" value="1"/>
</dbReference>
<dbReference type="EMBL" id="CP143578">
    <property type="protein sequence ID" value="WVN21302.1"/>
    <property type="molecule type" value="Genomic_DNA"/>
</dbReference>
<name>A0ABZ2AGR1_9BACT</name>
<evidence type="ECO:0000256" key="7">
    <source>
        <dbReference type="RuleBase" id="RU003313"/>
    </source>
</evidence>
<dbReference type="PANTHER" id="PTHR42714">
    <property type="entry name" value="TRNA MODIFICATION GTPASE GTPBP3"/>
    <property type="match status" value="1"/>
</dbReference>
<dbReference type="PROSITE" id="PS51709">
    <property type="entry name" value="G_TRME"/>
    <property type="match status" value="1"/>
</dbReference>
<evidence type="ECO:0000256" key="5">
    <source>
        <dbReference type="ARBA" id="ARBA00023134"/>
    </source>
</evidence>
<dbReference type="SUPFAM" id="SSF52540">
    <property type="entry name" value="P-loop containing nucleoside triphosphate hydrolases"/>
    <property type="match status" value="1"/>
</dbReference>
<dbReference type="CDD" id="cd14858">
    <property type="entry name" value="TrmE_N"/>
    <property type="match status" value="1"/>
</dbReference>
<comment type="subunit">
    <text evidence="6">Homodimer. Heterotetramer of two MnmE and two MnmG subunits.</text>
</comment>
<dbReference type="PRINTS" id="PR00326">
    <property type="entry name" value="GTP1OBG"/>
</dbReference>
<sequence>MKNIYNDTITAISSGNINQAISIIRISGPEAIEIIKKIYTGKIGKDKEITYGYIFDPLNNKKIDEVLVNFFIGNKNYIGEDTIEINAHGGIIVTNKILNLIIANGARLATRGEFSKRAFLNGKISLEKAEAINSLIHAKTNIQAEIAIKQFDDKDNEIIEKLEEELLRIISIIEINIDYSDYNDIEQMNTTKLITLINNLKNDINLIVKKSENASDVYNGIKVAIVGQPNAGKSSILNILLGKEKAIVTDVAGTTRDIVEGDYELNGILFKIIDTAGIRKTTDKVESIGIERSIKAIEEAKIVIHLITPTQKESNEDNLIKDLSKNKIYIPVLNKSDQLSEENKEKYKNFVWTSAKNNNTWELKNALIKNYLDLDYEDPELIYNTRRLGLLKQSVNELNVALESLMNGFGPEVVILDINKAWTILREILNKEHDNETLLDNMFSKFCLGK</sequence>
<feature type="binding site" evidence="6">
    <location>
        <position position="255"/>
    </location>
    <ligand>
        <name>Mg(2+)</name>
        <dbReference type="ChEBI" id="CHEBI:18420"/>
    </ligand>
</feature>
<dbReference type="Gene3D" id="1.20.120.430">
    <property type="entry name" value="tRNA modification GTPase MnmE domain 2"/>
    <property type="match status" value="1"/>
</dbReference>
<keyword evidence="6" id="KW-0460">Magnesium</keyword>
<feature type="binding site" evidence="6">
    <location>
        <position position="84"/>
    </location>
    <ligand>
        <name>(6S)-5-formyl-5,6,7,8-tetrahydrofolate</name>
        <dbReference type="ChEBI" id="CHEBI:57457"/>
    </ligand>
</feature>
<dbReference type="InterPro" id="IPR027417">
    <property type="entry name" value="P-loop_NTPase"/>
</dbReference>
<evidence type="ECO:0000313" key="9">
    <source>
        <dbReference type="EMBL" id="WVN21302.1"/>
    </source>
</evidence>
<proteinExistence type="inferred from homology"/>
<dbReference type="Gene3D" id="3.30.1360.120">
    <property type="entry name" value="Probable tRNA modification gtpase trme, domain 1"/>
    <property type="match status" value="1"/>
</dbReference>
<dbReference type="RefSeq" id="WP_330463341.1">
    <property type="nucleotide sequence ID" value="NZ_CP143578.1"/>
</dbReference>
<feature type="binding site" evidence="6">
    <location>
        <begin position="230"/>
        <end position="235"/>
    </location>
    <ligand>
        <name>GTP</name>
        <dbReference type="ChEBI" id="CHEBI:37565"/>
    </ligand>
</feature>
<feature type="binding site" evidence="6">
    <location>
        <position position="450"/>
    </location>
    <ligand>
        <name>(6S)-5-formyl-5,6,7,8-tetrahydrofolate</name>
        <dbReference type="ChEBI" id="CHEBI:57457"/>
    </ligand>
</feature>
<dbReference type="InterPro" id="IPR004520">
    <property type="entry name" value="GTPase_MnmE"/>
</dbReference>
<feature type="binding site" evidence="6">
    <location>
        <begin position="274"/>
        <end position="277"/>
    </location>
    <ligand>
        <name>GTP</name>
        <dbReference type="ChEBI" id="CHEBI:37565"/>
    </ligand>
</feature>
<evidence type="ECO:0000256" key="2">
    <source>
        <dbReference type="ARBA" id="ARBA00022694"/>
    </source>
</evidence>
<dbReference type="InterPro" id="IPR031168">
    <property type="entry name" value="G_TrmE"/>
</dbReference>
<keyword evidence="4 6" id="KW-0630">Potassium</keyword>
<comment type="caution">
    <text evidence="6">Lacks conserved residue(s) required for the propagation of feature annotation.</text>
</comment>
<dbReference type="InterPro" id="IPR018948">
    <property type="entry name" value="GTP-bd_TrmE_N"/>
</dbReference>
<reference evidence="9" key="1">
    <citation type="submission" date="2024-01" db="EMBL/GenBank/DDBJ databases">
        <title>Complete genome sequence of Mycoplasma gateae strain 3700.</title>
        <authorList>
            <person name="Spergser J."/>
        </authorList>
    </citation>
    <scope>NUCLEOTIDE SEQUENCE [LARGE SCALE GENOMIC DNA]</scope>
    <source>
        <strain evidence="9">3700</strain>
    </source>
</reference>
<evidence type="ECO:0000256" key="4">
    <source>
        <dbReference type="ARBA" id="ARBA00022958"/>
    </source>
</evidence>
<dbReference type="CDD" id="cd04164">
    <property type="entry name" value="trmE"/>
    <property type="match status" value="1"/>
</dbReference>
<dbReference type="InterPro" id="IPR025867">
    <property type="entry name" value="MnmE_helical"/>
</dbReference>
<feature type="binding site" evidence="6">
    <location>
        <position position="234"/>
    </location>
    <ligand>
        <name>Mg(2+)</name>
        <dbReference type="ChEBI" id="CHEBI:18420"/>
    </ligand>
</feature>